<accession>A0A0R1KAA9</accession>
<comment type="caution">
    <text evidence="1">The sequence shown here is derived from an EMBL/GenBank/DDBJ whole genome shotgun (WGS) entry which is preliminary data.</text>
</comment>
<proteinExistence type="predicted"/>
<sequence length="148" mass="17211">MTIIETILANPYVENTIAILARTNKAECSRYSKTIAIDNWRIAYENRREFVKALNAINEAQDQFTFEFSGDEFRPDLVITSRKLKATYDAIPKTKTMRNVLEKVYKDFGITTDIGFHVDLDEKITDEEYENQLKLYSAMSGIFQDKFD</sequence>
<evidence type="ECO:0000313" key="1">
    <source>
        <dbReference type="EMBL" id="KRK80264.1"/>
    </source>
</evidence>
<dbReference type="AlphaFoldDB" id="A0A0R1KAA9"/>
<dbReference type="PATRIC" id="fig|1423775.4.peg.2633"/>
<gene>
    <name evidence="1" type="ORF">FD03_GL002588</name>
</gene>
<dbReference type="EMBL" id="AZDZ01000005">
    <property type="protein sequence ID" value="KRK80264.1"/>
    <property type="molecule type" value="Genomic_DNA"/>
</dbReference>
<name>A0A0R1KAA9_9LACO</name>
<keyword evidence="2" id="KW-1185">Reference proteome</keyword>
<dbReference type="STRING" id="1423775.FD03_GL002588"/>
<organism evidence="1 2">
    <name type="scientific">Companilactobacillus nodensis DSM 19682 = JCM 14932 = NBRC 107160</name>
    <dbReference type="NCBI Taxonomy" id="1423775"/>
    <lineage>
        <taxon>Bacteria</taxon>
        <taxon>Bacillati</taxon>
        <taxon>Bacillota</taxon>
        <taxon>Bacilli</taxon>
        <taxon>Lactobacillales</taxon>
        <taxon>Lactobacillaceae</taxon>
        <taxon>Companilactobacillus</taxon>
    </lineage>
</organism>
<protein>
    <submittedName>
        <fullName evidence="1">Uncharacterized protein</fullName>
    </submittedName>
</protein>
<dbReference type="Proteomes" id="UP000051248">
    <property type="component" value="Unassembled WGS sequence"/>
</dbReference>
<evidence type="ECO:0000313" key="2">
    <source>
        <dbReference type="Proteomes" id="UP000051248"/>
    </source>
</evidence>
<reference evidence="1 2" key="1">
    <citation type="journal article" date="2015" name="Genome Announc.">
        <title>Expanding the biotechnology potential of lactobacilli through comparative genomics of 213 strains and associated genera.</title>
        <authorList>
            <person name="Sun Z."/>
            <person name="Harris H.M."/>
            <person name="McCann A."/>
            <person name="Guo C."/>
            <person name="Argimon S."/>
            <person name="Zhang W."/>
            <person name="Yang X."/>
            <person name="Jeffery I.B."/>
            <person name="Cooney J.C."/>
            <person name="Kagawa T.F."/>
            <person name="Liu W."/>
            <person name="Song Y."/>
            <person name="Salvetti E."/>
            <person name="Wrobel A."/>
            <person name="Rasinkangas P."/>
            <person name="Parkhill J."/>
            <person name="Rea M.C."/>
            <person name="O'Sullivan O."/>
            <person name="Ritari J."/>
            <person name="Douillard F.P."/>
            <person name="Paul Ross R."/>
            <person name="Yang R."/>
            <person name="Briner A.E."/>
            <person name="Felis G.E."/>
            <person name="de Vos W.M."/>
            <person name="Barrangou R."/>
            <person name="Klaenhammer T.R."/>
            <person name="Caufield P.W."/>
            <person name="Cui Y."/>
            <person name="Zhang H."/>
            <person name="O'Toole P.W."/>
        </authorList>
    </citation>
    <scope>NUCLEOTIDE SEQUENCE [LARGE SCALE GENOMIC DNA]</scope>
    <source>
        <strain evidence="1 2">DSM 19682</strain>
    </source>
</reference>